<dbReference type="InterPro" id="IPR014732">
    <property type="entry name" value="OMPdecase"/>
</dbReference>
<dbReference type="EC" id="4.1.1.23" evidence="9"/>
<evidence type="ECO:0000256" key="10">
    <source>
        <dbReference type="PIRSR" id="PIRSR614732-1"/>
    </source>
</evidence>
<dbReference type="PANTHER" id="PTHR32119:SF2">
    <property type="entry name" value="OROTIDINE 5'-PHOSPHATE DECARBOXYLASE"/>
    <property type="match status" value="1"/>
</dbReference>
<evidence type="ECO:0000256" key="4">
    <source>
        <dbReference type="ARBA" id="ARBA00022793"/>
    </source>
</evidence>
<dbReference type="InterPro" id="IPR001754">
    <property type="entry name" value="OMPdeCOase_dom"/>
</dbReference>
<dbReference type="PATRIC" id="fig|1313304.3.peg.1491"/>
<gene>
    <name evidence="9" type="primary">pyrF</name>
    <name evidence="14" type="ORF">CALK_1561</name>
</gene>
<dbReference type="PANTHER" id="PTHR32119">
    <property type="entry name" value="OROTIDINE 5'-PHOSPHATE DECARBOXYLASE"/>
    <property type="match status" value="1"/>
</dbReference>
<feature type="active site" description="For OMPdecase activity" evidence="10">
    <location>
        <position position="64"/>
    </location>
</feature>
<evidence type="ECO:0000256" key="2">
    <source>
        <dbReference type="ARBA" id="ARBA00004861"/>
    </source>
</evidence>
<dbReference type="SUPFAM" id="SSF51366">
    <property type="entry name" value="Ribulose-phoshate binding barrel"/>
    <property type="match status" value="1"/>
</dbReference>
<evidence type="ECO:0000256" key="8">
    <source>
        <dbReference type="ARBA" id="ARBA00061012"/>
    </source>
</evidence>
<reference evidence="14 15" key="1">
    <citation type="journal article" date="2013" name="Environ. Microbiol.">
        <title>Genome analysis of Chitinivibrio alkaliphilus gen. nov., sp. nov., a novel extremely haloalkaliphilic anaerobic chitinolytic bacterium from the candidate phylum Termite Group 3.</title>
        <authorList>
            <person name="Sorokin D.Y."/>
            <person name="Gumerov V.M."/>
            <person name="Rakitin A.L."/>
            <person name="Beletsky A.V."/>
            <person name="Damste J.S."/>
            <person name="Muyzer G."/>
            <person name="Mardanov A.V."/>
            <person name="Ravin N.V."/>
        </authorList>
    </citation>
    <scope>NUCLEOTIDE SEQUENCE [LARGE SCALE GENOMIC DNA]</scope>
    <source>
        <strain evidence="14 15">ACht1</strain>
    </source>
</reference>
<feature type="active site" description="For OMPdecase activity" evidence="10">
    <location>
        <position position="62"/>
    </location>
</feature>
<dbReference type="GO" id="GO:0005829">
    <property type="term" value="C:cytosol"/>
    <property type="evidence" value="ECO:0007669"/>
    <property type="project" value="TreeGrafter"/>
</dbReference>
<accession>U7D7F9</accession>
<feature type="binding site" evidence="9 11">
    <location>
        <position position="192"/>
    </location>
    <ligand>
        <name>substrate</name>
    </ligand>
</feature>
<keyword evidence="6 9" id="KW-0456">Lyase</keyword>
<sequence>MEKKQKIALALDNISTPEAVDSLIAQTHPYVGIYKIGFEQFIRFGPAILRPVKEAGAQIFLDMKLHDIPNTVAKAVISASQLGVDYLTLHTSGGVAMMHAAVEAAQSQPTAPRLLGVTVLTSIDEETLSSELNIRLSLSEQVVHLARLGQKAGLAGMVCSAADLGAVRPHLQEGFEVVTPGIRPAGVAAGDQKRVATPAGAIAAGATMLVIGRAITQANDPRAAAKAIYTSI</sequence>
<proteinExistence type="inferred from homology"/>
<evidence type="ECO:0000256" key="11">
    <source>
        <dbReference type="PIRSR" id="PIRSR614732-2"/>
    </source>
</evidence>
<dbReference type="InterPro" id="IPR011060">
    <property type="entry name" value="RibuloseP-bd_barrel"/>
</dbReference>
<evidence type="ECO:0000256" key="6">
    <source>
        <dbReference type="ARBA" id="ARBA00023239"/>
    </source>
</evidence>
<evidence type="ECO:0000313" key="14">
    <source>
        <dbReference type="EMBL" id="ERP31516.1"/>
    </source>
</evidence>
<dbReference type="Gene3D" id="3.20.20.70">
    <property type="entry name" value="Aldolase class I"/>
    <property type="match status" value="1"/>
</dbReference>
<comment type="similarity">
    <text evidence="8 9">Belongs to the OMP decarboxylase family. Type 1 subfamily.</text>
</comment>
<evidence type="ECO:0000256" key="12">
    <source>
        <dbReference type="RuleBase" id="RU000512"/>
    </source>
</evidence>
<dbReference type="CDD" id="cd04725">
    <property type="entry name" value="OMP_decarboxylase_like"/>
    <property type="match status" value="1"/>
</dbReference>
<dbReference type="Proteomes" id="UP000017148">
    <property type="component" value="Unassembled WGS sequence"/>
</dbReference>
<comment type="pathway">
    <text evidence="2 9 12">Pyrimidine metabolism; UMP biosynthesis via de novo pathway; UMP from orotate: step 2/2.</text>
</comment>
<feature type="binding site" evidence="9 11">
    <location>
        <position position="213"/>
    </location>
    <ligand>
        <name>substrate</name>
    </ligand>
</feature>
<comment type="caution">
    <text evidence="14">The sequence shown here is derived from an EMBL/GenBank/DDBJ whole genome shotgun (WGS) entry which is preliminary data.</text>
</comment>
<feature type="binding site" evidence="9 11">
    <location>
        <position position="12"/>
    </location>
    <ligand>
        <name>substrate</name>
    </ligand>
</feature>
<evidence type="ECO:0000256" key="9">
    <source>
        <dbReference type="HAMAP-Rule" id="MF_01200"/>
    </source>
</evidence>
<dbReference type="SMART" id="SM00934">
    <property type="entry name" value="OMPdecase"/>
    <property type="match status" value="1"/>
</dbReference>
<dbReference type="NCBIfam" id="NF001273">
    <property type="entry name" value="PRK00230.1"/>
    <property type="match status" value="1"/>
</dbReference>
<evidence type="ECO:0000256" key="7">
    <source>
        <dbReference type="ARBA" id="ARBA00049157"/>
    </source>
</evidence>
<keyword evidence="4 9" id="KW-0210">Decarboxylase</keyword>
<dbReference type="Pfam" id="PF00215">
    <property type="entry name" value="OMPdecase"/>
    <property type="match status" value="1"/>
</dbReference>
<dbReference type="InterPro" id="IPR013785">
    <property type="entry name" value="Aldolase_TIM"/>
</dbReference>
<dbReference type="PROSITE" id="PS00156">
    <property type="entry name" value="OMPDECASE"/>
    <property type="match status" value="1"/>
</dbReference>
<comment type="subunit">
    <text evidence="3 9">Homodimer.</text>
</comment>
<dbReference type="GO" id="GO:0006207">
    <property type="term" value="P:'de novo' pyrimidine nucleobase biosynthetic process"/>
    <property type="evidence" value="ECO:0007669"/>
    <property type="project" value="InterPro"/>
</dbReference>
<protein>
    <recommendedName>
        <fullName evidence="9">Orotidine 5'-phosphate decarboxylase</fullName>
        <ecNumber evidence="9">4.1.1.23</ecNumber>
    </recommendedName>
    <alternativeName>
        <fullName evidence="9">OMP decarboxylase</fullName>
        <shortName evidence="9">OMPDCase</shortName>
        <shortName evidence="9">OMPdecase</shortName>
    </alternativeName>
</protein>
<dbReference type="STRING" id="1313304.CALK_1561"/>
<evidence type="ECO:0000313" key="15">
    <source>
        <dbReference type="Proteomes" id="UP000017148"/>
    </source>
</evidence>
<feature type="binding site" evidence="9 11">
    <location>
        <position position="121"/>
    </location>
    <ligand>
        <name>substrate</name>
    </ligand>
</feature>
<dbReference type="eggNOG" id="COG0284">
    <property type="taxonomic scope" value="Bacteria"/>
</dbReference>
<evidence type="ECO:0000256" key="3">
    <source>
        <dbReference type="ARBA" id="ARBA00011738"/>
    </source>
</evidence>
<feature type="domain" description="Orotidine 5'-phosphate decarboxylase" evidence="13">
    <location>
        <begin position="6"/>
        <end position="228"/>
    </location>
</feature>
<evidence type="ECO:0000256" key="1">
    <source>
        <dbReference type="ARBA" id="ARBA00002356"/>
    </source>
</evidence>
<feature type="active site" description="Proton donor" evidence="9">
    <location>
        <position position="64"/>
    </location>
</feature>
<feature type="binding site" evidence="9 11">
    <location>
        <position position="35"/>
    </location>
    <ligand>
        <name>substrate</name>
    </ligand>
</feature>
<keyword evidence="5 9" id="KW-0665">Pyrimidine biosynthesis</keyword>
<feature type="binding site" evidence="9 11">
    <location>
        <position position="183"/>
    </location>
    <ligand>
        <name>substrate</name>
    </ligand>
</feature>
<dbReference type="OrthoDB" id="9806203at2"/>
<dbReference type="UniPathway" id="UPA00070">
    <property type="reaction ID" value="UER00120"/>
</dbReference>
<dbReference type="RefSeq" id="WP_022637014.1">
    <property type="nucleotide sequence ID" value="NZ_ASJR01000012.1"/>
</dbReference>
<dbReference type="FunFam" id="3.20.20.70:FF:000015">
    <property type="entry name" value="Orotidine 5'-phosphate decarboxylase"/>
    <property type="match status" value="1"/>
</dbReference>
<dbReference type="GO" id="GO:0044205">
    <property type="term" value="P:'de novo' UMP biosynthetic process"/>
    <property type="evidence" value="ECO:0007669"/>
    <property type="project" value="UniProtKB-UniRule"/>
</dbReference>
<organism evidence="14 15">
    <name type="scientific">Chitinivibrio alkaliphilus ACht1</name>
    <dbReference type="NCBI Taxonomy" id="1313304"/>
    <lineage>
        <taxon>Bacteria</taxon>
        <taxon>Pseudomonadati</taxon>
        <taxon>Fibrobacterota</taxon>
        <taxon>Chitinivibrionia</taxon>
        <taxon>Chitinivibrionales</taxon>
        <taxon>Chitinivibrionaceae</taxon>
        <taxon>Chitinivibrio</taxon>
    </lineage>
</organism>
<feature type="active site" description="For OMPdecase activity" evidence="10">
    <location>
        <position position="67"/>
    </location>
</feature>
<dbReference type="NCBIfam" id="TIGR01740">
    <property type="entry name" value="pyrF"/>
    <property type="match status" value="1"/>
</dbReference>
<name>U7D7F9_9BACT</name>
<feature type="binding site" evidence="9 11">
    <location>
        <position position="212"/>
    </location>
    <ligand>
        <name>substrate</name>
    </ligand>
</feature>
<dbReference type="EMBL" id="ASJR01000012">
    <property type="protein sequence ID" value="ERP31516.1"/>
    <property type="molecule type" value="Genomic_DNA"/>
</dbReference>
<evidence type="ECO:0000256" key="5">
    <source>
        <dbReference type="ARBA" id="ARBA00022975"/>
    </source>
</evidence>
<dbReference type="AlphaFoldDB" id="U7D7F9"/>
<comment type="catalytic activity">
    <reaction evidence="7 9 12">
        <text>orotidine 5'-phosphate + H(+) = UMP + CO2</text>
        <dbReference type="Rhea" id="RHEA:11596"/>
        <dbReference type="ChEBI" id="CHEBI:15378"/>
        <dbReference type="ChEBI" id="CHEBI:16526"/>
        <dbReference type="ChEBI" id="CHEBI:57538"/>
        <dbReference type="ChEBI" id="CHEBI:57865"/>
        <dbReference type="EC" id="4.1.1.23"/>
    </reaction>
</comment>
<feature type="binding site" evidence="9">
    <location>
        <begin position="62"/>
        <end position="71"/>
    </location>
    <ligand>
        <name>substrate</name>
    </ligand>
</feature>
<evidence type="ECO:0000259" key="13">
    <source>
        <dbReference type="SMART" id="SM00934"/>
    </source>
</evidence>
<dbReference type="InterPro" id="IPR018089">
    <property type="entry name" value="OMPdecase_AS"/>
</dbReference>
<comment type="function">
    <text evidence="1 9">Catalyzes the decarboxylation of orotidine 5'-monophosphate (OMP) to uridine 5'-monophosphate (UMP).</text>
</comment>
<keyword evidence="15" id="KW-1185">Reference proteome</keyword>
<dbReference type="InterPro" id="IPR047596">
    <property type="entry name" value="OMPdecase_bac"/>
</dbReference>
<dbReference type="GO" id="GO:0004590">
    <property type="term" value="F:orotidine-5'-phosphate decarboxylase activity"/>
    <property type="evidence" value="ECO:0007669"/>
    <property type="project" value="UniProtKB-UniRule"/>
</dbReference>
<dbReference type="HAMAP" id="MF_01200_B">
    <property type="entry name" value="OMPdecase_type1_B"/>
    <property type="match status" value="1"/>
</dbReference>